<dbReference type="PANTHER" id="PTHR30069">
    <property type="entry name" value="TONB-DEPENDENT OUTER MEMBRANE RECEPTOR"/>
    <property type="match status" value="1"/>
</dbReference>
<evidence type="ECO:0000256" key="12">
    <source>
        <dbReference type="SAM" id="SignalP"/>
    </source>
</evidence>
<dbReference type="Gene3D" id="2.40.170.20">
    <property type="entry name" value="TonB-dependent receptor, beta-barrel domain"/>
    <property type="match status" value="1"/>
</dbReference>
<evidence type="ECO:0000313" key="15">
    <source>
        <dbReference type="EMBL" id="GAP42893.1"/>
    </source>
</evidence>
<feature type="signal peptide" evidence="12">
    <location>
        <begin position="1"/>
        <end position="20"/>
    </location>
</feature>
<dbReference type="InterPro" id="IPR000531">
    <property type="entry name" value="Beta-barrel_TonB"/>
</dbReference>
<organism evidence="15">
    <name type="scientific">Lentimicrobium saccharophilum</name>
    <dbReference type="NCBI Taxonomy" id="1678841"/>
    <lineage>
        <taxon>Bacteria</taxon>
        <taxon>Pseudomonadati</taxon>
        <taxon>Bacteroidota</taxon>
        <taxon>Bacteroidia</taxon>
        <taxon>Bacteroidales</taxon>
        <taxon>Lentimicrobiaceae</taxon>
        <taxon>Lentimicrobium</taxon>
    </lineage>
</organism>
<dbReference type="PROSITE" id="PS52016">
    <property type="entry name" value="TONB_DEPENDENT_REC_3"/>
    <property type="match status" value="1"/>
</dbReference>
<dbReference type="InterPro" id="IPR010917">
    <property type="entry name" value="TonB_rcpt_CS"/>
</dbReference>
<proteinExistence type="inferred from homology"/>
<keyword evidence="7 10" id="KW-0472">Membrane</keyword>
<dbReference type="InterPro" id="IPR039426">
    <property type="entry name" value="TonB-dep_rcpt-like"/>
</dbReference>
<feature type="domain" description="TonB-dependent receptor-like beta-barrel" evidence="13">
    <location>
        <begin position="310"/>
        <end position="778"/>
    </location>
</feature>
<evidence type="ECO:0000256" key="8">
    <source>
        <dbReference type="ARBA" id="ARBA00023170"/>
    </source>
</evidence>
<dbReference type="SUPFAM" id="SSF49464">
    <property type="entry name" value="Carboxypeptidase regulatory domain-like"/>
    <property type="match status" value="1"/>
</dbReference>
<dbReference type="SUPFAM" id="SSF56935">
    <property type="entry name" value="Porins"/>
    <property type="match status" value="1"/>
</dbReference>
<evidence type="ECO:0000256" key="5">
    <source>
        <dbReference type="ARBA" id="ARBA00022729"/>
    </source>
</evidence>
<evidence type="ECO:0000256" key="2">
    <source>
        <dbReference type="ARBA" id="ARBA00022448"/>
    </source>
</evidence>
<dbReference type="STRING" id="1678841.TBC1_111033"/>
<keyword evidence="9 10" id="KW-0998">Cell outer membrane</keyword>
<evidence type="ECO:0000256" key="9">
    <source>
        <dbReference type="ARBA" id="ARBA00023237"/>
    </source>
</evidence>
<evidence type="ECO:0000259" key="14">
    <source>
        <dbReference type="Pfam" id="PF07715"/>
    </source>
</evidence>
<dbReference type="InterPro" id="IPR037066">
    <property type="entry name" value="Plug_dom_sf"/>
</dbReference>
<sequence length="805" mass="89756">MSIKYFIAVACLFMSAGLTAQKLTVADRTTGQPLANVAIISENPAVMATTNSRGQVDFSGFRGAPEIVFRHIGYQTRMLSYADAEKLNFFIDLAVSRITLDEVVISANRWEQNEREIPQRVEKIGMQQIAFANPQTAADLLSVGGYAYIQKSQLAGGSPILRGFATNRVMLVVDGVRMNNAIFRTGNLQNVISIDAAAVESNEILFGPGAVMYGSDAIGGVMDFHTLSPVFSQNGKSTIKGNAFARFSSANLEKTGHFDFSAGLKKWAFVTSATWSDFDDLKAGSNGNSYFLRPVYQKTENGQDITVENDDPQKQVYSGYSQYSLLQKIAFKPYAGSELDYTLYYSGTSDAPRYDRLYLADDDGSLVNAQWYYGPQQWMMNRLSARLRSDDGIFDQFRIVAAHQLYKESRHDRKMNNKRLRNQYEEVNAFSLNLDLDKRLSEKLALFYGGEAVYNKVGSEANRKHIETGEVSSVNTRYPDGSTWQSYALYTTARLQLNQKTTVNAGFRYSYVAMEAAFDTSMFPFPFTEASLGNGALNGGLGITWSPQNNWKLYTNFSSGFRSPNIDDLGKVFDSEPGSVVVPNVNLKPEYAWNAEGGFAFTMGDFLKADLSLYYTLLTDALARRDFSYNGRDSIVYDGELSRVQAIQNITSARVFGLQGGFKANLGRGFGLSTAFNWQNGEEQSEDSLKYYPLRHAVPFFGSTHLTWELPKLRFDLYAEYNAGLDYEDLPLSERTDATPYAKDGNGNPYVPAWATLNFKAAWYINRNFTLNAGVENITDQLYRPFASGISAPGRNFIIALRASF</sequence>
<dbReference type="EMBL" id="DF968182">
    <property type="protein sequence ID" value="GAP42893.1"/>
    <property type="molecule type" value="Genomic_DNA"/>
</dbReference>
<dbReference type="PROSITE" id="PS01156">
    <property type="entry name" value="TONB_DEPENDENT_REC_2"/>
    <property type="match status" value="1"/>
</dbReference>
<comment type="subcellular location">
    <subcellularLocation>
        <location evidence="1 10">Cell outer membrane</location>
        <topology evidence="1 10">Multi-pass membrane protein</topology>
    </subcellularLocation>
</comment>
<dbReference type="Gene3D" id="2.170.130.10">
    <property type="entry name" value="TonB-dependent receptor, plug domain"/>
    <property type="match status" value="1"/>
</dbReference>
<dbReference type="AlphaFoldDB" id="A0A0S7BRF6"/>
<dbReference type="Proteomes" id="UP000053091">
    <property type="component" value="Unassembled WGS sequence"/>
</dbReference>
<keyword evidence="2 10" id="KW-0813">Transport</keyword>
<protein>
    <submittedName>
        <fullName evidence="15">Outer membrane receptor proteins, mostly Fe transport</fullName>
    </submittedName>
</protein>
<evidence type="ECO:0000256" key="10">
    <source>
        <dbReference type="PROSITE-ProRule" id="PRU01360"/>
    </source>
</evidence>
<dbReference type="RefSeq" id="WP_062039433.1">
    <property type="nucleotide sequence ID" value="NZ_DF968182.1"/>
</dbReference>
<dbReference type="InterPro" id="IPR008969">
    <property type="entry name" value="CarboxyPept-like_regulatory"/>
</dbReference>
<evidence type="ECO:0000259" key="13">
    <source>
        <dbReference type="Pfam" id="PF00593"/>
    </source>
</evidence>
<name>A0A0S7BRF6_9BACT</name>
<keyword evidence="16" id="KW-1185">Reference proteome</keyword>
<dbReference type="Pfam" id="PF07715">
    <property type="entry name" value="Plug"/>
    <property type="match status" value="1"/>
</dbReference>
<gene>
    <name evidence="15" type="ORF">TBC1_111033</name>
</gene>
<keyword evidence="4 10" id="KW-0812">Transmembrane</keyword>
<dbReference type="InterPro" id="IPR036942">
    <property type="entry name" value="Beta-barrel_TonB_sf"/>
</dbReference>
<dbReference type="InterPro" id="IPR012910">
    <property type="entry name" value="Plug_dom"/>
</dbReference>
<dbReference type="GO" id="GO:0044718">
    <property type="term" value="P:siderophore transmembrane transport"/>
    <property type="evidence" value="ECO:0007669"/>
    <property type="project" value="TreeGrafter"/>
</dbReference>
<dbReference type="PANTHER" id="PTHR30069:SF29">
    <property type="entry name" value="HEMOGLOBIN AND HEMOGLOBIN-HAPTOGLOBIN-BINDING PROTEIN 1-RELATED"/>
    <property type="match status" value="1"/>
</dbReference>
<dbReference type="GO" id="GO:0015344">
    <property type="term" value="F:siderophore uptake transmembrane transporter activity"/>
    <property type="evidence" value="ECO:0007669"/>
    <property type="project" value="TreeGrafter"/>
</dbReference>
<feature type="chain" id="PRO_5006633098" evidence="12">
    <location>
        <begin position="21"/>
        <end position="805"/>
    </location>
</feature>
<feature type="domain" description="TonB-dependent receptor plug" evidence="14">
    <location>
        <begin position="114"/>
        <end position="221"/>
    </location>
</feature>
<evidence type="ECO:0000313" key="16">
    <source>
        <dbReference type="Proteomes" id="UP000053091"/>
    </source>
</evidence>
<keyword evidence="8 15" id="KW-0675">Receptor</keyword>
<reference evidence="15" key="1">
    <citation type="journal article" date="2015" name="Genome Announc.">
        <title>Draft Genome Sequence of Bacteroidales Strain TBC1, a Novel Isolate from a Methanogenic Wastewater Treatment System.</title>
        <authorList>
            <person name="Tourlousse D.M."/>
            <person name="Matsuura N."/>
            <person name="Sun L."/>
            <person name="Toyonaga M."/>
            <person name="Kuroda K."/>
            <person name="Ohashi A."/>
            <person name="Cruz R."/>
            <person name="Yamaguchi T."/>
            <person name="Sekiguchi Y."/>
        </authorList>
    </citation>
    <scope>NUCLEOTIDE SEQUENCE [LARGE SCALE GENOMIC DNA]</scope>
    <source>
        <strain evidence="15">TBC1</strain>
    </source>
</reference>
<comment type="similarity">
    <text evidence="10 11">Belongs to the TonB-dependent receptor family.</text>
</comment>
<keyword evidence="5 12" id="KW-0732">Signal</keyword>
<dbReference type="Pfam" id="PF00593">
    <property type="entry name" value="TonB_dep_Rec_b-barrel"/>
    <property type="match status" value="1"/>
</dbReference>
<keyword evidence="6 11" id="KW-0798">TonB box</keyword>
<dbReference type="PATRIC" id="fig|1678841.3.peg.1169"/>
<dbReference type="OrthoDB" id="9795928at2"/>
<dbReference type="GO" id="GO:0009279">
    <property type="term" value="C:cell outer membrane"/>
    <property type="evidence" value="ECO:0007669"/>
    <property type="project" value="UniProtKB-SubCell"/>
</dbReference>
<evidence type="ECO:0000256" key="1">
    <source>
        <dbReference type="ARBA" id="ARBA00004571"/>
    </source>
</evidence>
<evidence type="ECO:0000256" key="7">
    <source>
        <dbReference type="ARBA" id="ARBA00023136"/>
    </source>
</evidence>
<keyword evidence="3 10" id="KW-1134">Transmembrane beta strand</keyword>
<evidence type="ECO:0000256" key="3">
    <source>
        <dbReference type="ARBA" id="ARBA00022452"/>
    </source>
</evidence>
<accession>A0A0S7BRF6</accession>
<evidence type="ECO:0000256" key="11">
    <source>
        <dbReference type="RuleBase" id="RU003357"/>
    </source>
</evidence>
<evidence type="ECO:0000256" key="6">
    <source>
        <dbReference type="ARBA" id="ARBA00023077"/>
    </source>
</evidence>
<evidence type="ECO:0000256" key="4">
    <source>
        <dbReference type="ARBA" id="ARBA00022692"/>
    </source>
</evidence>